<dbReference type="GO" id="GO:0000462">
    <property type="term" value="P:maturation of SSU-rRNA from tricistronic rRNA transcript (SSU-rRNA, 5.8S rRNA, LSU-rRNA)"/>
    <property type="evidence" value="ECO:0007669"/>
    <property type="project" value="InterPro"/>
</dbReference>
<comment type="similarity">
    <text evidence="2">Belongs to the UTP6 family.</text>
</comment>
<dbReference type="InterPro" id="IPR055347">
    <property type="entry name" value="UTP6_N"/>
</dbReference>
<evidence type="ECO:0000256" key="4">
    <source>
        <dbReference type="ARBA" id="ARBA00022737"/>
    </source>
</evidence>
<evidence type="ECO:0000259" key="6">
    <source>
        <dbReference type="Pfam" id="PF08640"/>
    </source>
</evidence>
<sequence>MSDKVRYYLESSVKEIKDLKERKIFDQDEISKLMKRRTDFEHKLLSRGVKPEDFIAYAKFEMQFDRLRQLRVDRLQLGGKNTISDWAGPRRIVFTLERGTRRFPANLKLWMELVEYANKQRNTKVVKRSLTNLLRMHTRDPEVWVYVAKFQLEENASVPEARAVLQRGLRFNPKSAYLWLEYMRLELIYVAKILARRKILGIERARKEEVDENKPISSEDELTSTDLHKSDGVDLKDLPSVNIDILGDVESNPALRGDVALAVYDSALSALPTSTYLEFSEKALAIFDQFTSLNRIYLCSHILEELSHRLDKSQGTTVEFWEISLPIRHYEVSSPEFPNQLKQLFGLYAKSSKDLELKNELRTLLAQKILEQEAEPNLKKAVELFVAKM</sequence>
<dbReference type="Proteomes" id="UP001362899">
    <property type="component" value="Unassembled WGS sequence"/>
</dbReference>
<evidence type="ECO:0000256" key="1">
    <source>
        <dbReference type="ARBA" id="ARBA00004604"/>
    </source>
</evidence>
<keyword evidence="8" id="KW-1185">Reference proteome</keyword>
<proteinExistence type="inferred from homology"/>
<dbReference type="InterPro" id="IPR011990">
    <property type="entry name" value="TPR-like_helical_dom_sf"/>
</dbReference>
<keyword evidence="5" id="KW-0539">Nucleus</keyword>
<comment type="subcellular location">
    <subcellularLocation>
        <location evidence="1">Nucleus</location>
        <location evidence="1">Nucleolus</location>
    </subcellularLocation>
</comment>
<name>A0AAV5RG59_STABA</name>
<evidence type="ECO:0000256" key="5">
    <source>
        <dbReference type="ARBA" id="ARBA00023242"/>
    </source>
</evidence>
<dbReference type="Gene3D" id="1.25.40.10">
    <property type="entry name" value="Tetratricopeptide repeat domain"/>
    <property type="match status" value="1"/>
</dbReference>
<dbReference type="SUPFAM" id="SSF48452">
    <property type="entry name" value="TPR-like"/>
    <property type="match status" value="1"/>
</dbReference>
<evidence type="ECO:0000313" key="8">
    <source>
        <dbReference type="Proteomes" id="UP001362899"/>
    </source>
</evidence>
<evidence type="ECO:0000256" key="3">
    <source>
        <dbReference type="ARBA" id="ARBA00022552"/>
    </source>
</evidence>
<dbReference type="InterPro" id="IPR013949">
    <property type="entry name" value="Utp6"/>
</dbReference>
<dbReference type="SMART" id="SM00386">
    <property type="entry name" value="HAT"/>
    <property type="match status" value="2"/>
</dbReference>
<dbReference type="GO" id="GO:0030515">
    <property type="term" value="F:snoRNA binding"/>
    <property type="evidence" value="ECO:0007669"/>
    <property type="project" value="InterPro"/>
</dbReference>
<dbReference type="PANTHER" id="PTHR23271:SF1">
    <property type="entry name" value="U3 SMALL NUCLEOLAR RNA-ASSOCIATED PROTEIN 6 HOMOLOG"/>
    <property type="match status" value="1"/>
</dbReference>
<dbReference type="GO" id="GO:0032040">
    <property type="term" value="C:small-subunit processome"/>
    <property type="evidence" value="ECO:0007669"/>
    <property type="project" value="TreeGrafter"/>
</dbReference>
<reference evidence="7 8" key="1">
    <citation type="journal article" date="2023" name="Elife">
        <title>Identification of key yeast species and microbe-microbe interactions impacting larval growth of Drosophila in the wild.</title>
        <authorList>
            <person name="Mure A."/>
            <person name="Sugiura Y."/>
            <person name="Maeda R."/>
            <person name="Honda K."/>
            <person name="Sakurai N."/>
            <person name="Takahashi Y."/>
            <person name="Watada M."/>
            <person name="Katoh T."/>
            <person name="Gotoh A."/>
            <person name="Gotoh Y."/>
            <person name="Taniguchi I."/>
            <person name="Nakamura K."/>
            <person name="Hayashi T."/>
            <person name="Katayama T."/>
            <person name="Uemura T."/>
            <person name="Hattori Y."/>
        </authorList>
    </citation>
    <scope>NUCLEOTIDE SEQUENCE [LARGE SCALE GENOMIC DNA]</scope>
    <source>
        <strain evidence="7 8">SB-73</strain>
    </source>
</reference>
<dbReference type="EMBL" id="BTGC01000003">
    <property type="protein sequence ID" value="GMM50420.1"/>
    <property type="molecule type" value="Genomic_DNA"/>
</dbReference>
<dbReference type="Pfam" id="PF08640">
    <property type="entry name" value="U3_assoc_6"/>
    <property type="match status" value="1"/>
</dbReference>
<keyword evidence="3" id="KW-0698">rRNA processing</keyword>
<keyword evidence="4" id="KW-0677">Repeat</keyword>
<dbReference type="InterPro" id="IPR003107">
    <property type="entry name" value="HAT"/>
</dbReference>
<accession>A0AAV5RG59</accession>
<dbReference type="PANTHER" id="PTHR23271">
    <property type="entry name" value="HEPATOCELLULAR CARCINOMA-ASSOCIATED ANTIGEN 66"/>
    <property type="match status" value="1"/>
</dbReference>
<dbReference type="GO" id="GO:0034388">
    <property type="term" value="C:Pwp2p-containing subcomplex of 90S preribosome"/>
    <property type="evidence" value="ECO:0007669"/>
    <property type="project" value="TreeGrafter"/>
</dbReference>
<evidence type="ECO:0000313" key="7">
    <source>
        <dbReference type="EMBL" id="GMM50420.1"/>
    </source>
</evidence>
<feature type="domain" description="U3 small nucleolar RNA-associated protein 6 N-terminal" evidence="6">
    <location>
        <begin position="9"/>
        <end position="91"/>
    </location>
</feature>
<comment type="caution">
    <text evidence="7">The sequence shown here is derived from an EMBL/GenBank/DDBJ whole genome shotgun (WGS) entry which is preliminary data.</text>
</comment>
<gene>
    <name evidence="7" type="ORF">DASB73_013780</name>
</gene>
<protein>
    <submittedName>
        <fullName evidence="7">SnoRNA-binding rRNA-processing protein</fullName>
    </submittedName>
</protein>
<dbReference type="AlphaFoldDB" id="A0AAV5RG59"/>
<evidence type="ECO:0000256" key="2">
    <source>
        <dbReference type="ARBA" id="ARBA00010734"/>
    </source>
</evidence>
<organism evidence="7 8">
    <name type="scientific">Starmerella bacillaris</name>
    <name type="common">Yeast</name>
    <name type="synonym">Candida zemplinina</name>
    <dbReference type="NCBI Taxonomy" id="1247836"/>
    <lineage>
        <taxon>Eukaryota</taxon>
        <taxon>Fungi</taxon>
        <taxon>Dikarya</taxon>
        <taxon>Ascomycota</taxon>
        <taxon>Saccharomycotina</taxon>
        <taxon>Dipodascomycetes</taxon>
        <taxon>Dipodascales</taxon>
        <taxon>Trichomonascaceae</taxon>
        <taxon>Starmerella</taxon>
    </lineage>
</organism>